<proteinExistence type="inferred from homology"/>
<keyword evidence="2" id="KW-0813">Transport</keyword>
<dbReference type="RefSeq" id="XP_043007164.1">
    <property type="nucleotide sequence ID" value="XM_043154707.1"/>
</dbReference>
<feature type="coiled-coil region" evidence="10">
    <location>
        <begin position="78"/>
        <end position="105"/>
    </location>
</feature>
<comment type="similarity">
    <text evidence="9">Belongs to the SEC20 family.</text>
</comment>
<evidence type="ECO:0000313" key="15">
    <source>
        <dbReference type="Proteomes" id="UP001049176"/>
    </source>
</evidence>
<comment type="caution">
    <text evidence="14">The sequence shown here is derived from an EMBL/GenBank/DDBJ whole genome shotgun (WGS) entry which is preliminary data.</text>
</comment>
<evidence type="ECO:0000256" key="11">
    <source>
        <dbReference type="SAM" id="MobiDB-lite"/>
    </source>
</evidence>
<dbReference type="InterPro" id="IPR005606">
    <property type="entry name" value="Sec20"/>
</dbReference>
<dbReference type="PANTHER" id="PTHR12825">
    <property type="entry name" value="BNIP1-RELATED"/>
    <property type="match status" value="1"/>
</dbReference>
<gene>
    <name evidence="14" type="ORF">E1B28_009790</name>
</gene>
<comment type="subcellular location">
    <subcellularLocation>
        <location evidence="1">Endoplasmic reticulum membrane</location>
        <topology evidence="1">Single-pass type IV membrane protein</topology>
    </subcellularLocation>
</comment>
<evidence type="ECO:0000256" key="12">
    <source>
        <dbReference type="SAM" id="Phobius"/>
    </source>
</evidence>
<dbReference type="GO" id="GO:0031201">
    <property type="term" value="C:SNARE complex"/>
    <property type="evidence" value="ECO:0007669"/>
    <property type="project" value="TreeGrafter"/>
</dbReference>
<keyword evidence="8 12" id="KW-0472">Membrane</keyword>
<evidence type="ECO:0000256" key="6">
    <source>
        <dbReference type="ARBA" id="ARBA00022989"/>
    </source>
</evidence>
<feature type="region of interest" description="Disordered" evidence="11">
    <location>
        <begin position="283"/>
        <end position="351"/>
    </location>
</feature>
<dbReference type="Proteomes" id="UP001049176">
    <property type="component" value="Chromosome 6"/>
</dbReference>
<dbReference type="InterPro" id="IPR056173">
    <property type="entry name" value="Sec20_C"/>
</dbReference>
<dbReference type="OrthoDB" id="46868at2759"/>
<dbReference type="KEGG" id="more:E1B28_009790"/>
<keyword evidence="15" id="KW-1185">Reference proteome</keyword>
<keyword evidence="6 12" id="KW-1133">Transmembrane helix</keyword>
<evidence type="ECO:0000259" key="13">
    <source>
        <dbReference type="Pfam" id="PF03908"/>
    </source>
</evidence>
<evidence type="ECO:0000256" key="10">
    <source>
        <dbReference type="SAM" id="Coils"/>
    </source>
</evidence>
<evidence type="ECO:0000256" key="9">
    <source>
        <dbReference type="ARBA" id="ARBA00037934"/>
    </source>
</evidence>
<dbReference type="GO" id="GO:0005484">
    <property type="term" value="F:SNAP receptor activity"/>
    <property type="evidence" value="ECO:0007669"/>
    <property type="project" value="InterPro"/>
</dbReference>
<evidence type="ECO:0000256" key="3">
    <source>
        <dbReference type="ARBA" id="ARBA00022692"/>
    </source>
</evidence>
<name>A0A9P7UT01_9AGAR</name>
<evidence type="ECO:0000256" key="2">
    <source>
        <dbReference type="ARBA" id="ARBA00022448"/>
    </source>
</evidence>
<organism evidence="14 15">
    <name type="scientific">Marasmius oreades</name>
    <name type="common">fairy-ring Marasmius</name>
    <dbReference type="NCBI Taxonomy" id="181124"/>
    <lineage>
        <taxon>Eukaryota</taxon>
        <taxon>Fungi</taxon>
        <taxon>Dikarya</taxon>
        <taxon>Basidiomycota</taxon>
        <taxon>Agaricomycotina</taxon>
        <taxon>Agaricomycetes</taxon>
        <taxon>Agaricomycetidae</taxon>
        <taxon>Agaricales</taxon>
        <taxon>Marasmiineae</taxon>
        <taxon>Marasmiaceae</taxon>
        <taxon>Marasmius</taxon>
    </lineage>
</organism>
<evidence type="ECO:0000256" key="8">
    <source>
        <dbReference type="ARBA" id="ARBA00023136"/>
    </source>
</evidence>
<evidence type="ECO:0000313" key="14">
    <source>
        <dbReference type="EMBL" id="KAG7090694.1"/>
    </source>
</evidence>
<feature type="compositionally biased region" description="Low complexity" evidence="11">
    <location>
        <begin position="283"/>
        <end position="295"/>
    </location>
</feature>
<dbReference type="Pfam" id="PF03908">
    <property type="entry name" value="Sec20"/>
    <property type="match status" value="1"/>
</dbReference>
<evidence type="ECO:0000256" key="4">
    <source>
        <dbReference type="ARBA" id="ARBA00022824"/>
    </source>
</evidence>
<keyword evidence="4" id="KW-0256">Endoplasmic reticulum</keyword>
<keyword evidence="7 10" id="KW-0175">Coiled coil</keyword>
<evidence type="ECO:0000256" key="1">
    <source>
        <dbReference type="ARBA" id="ARBA00004163"/>
    </source>
</evidence>
<accession>A0A9P7UT01</accession>
<evidence type="ECO:0000256" key="5">
    <source>
        <dbReference type="ARBA" id="ARBA00022892"/>
    </source>
</evidence>
<dbReference type="GO" id="GO:0006890">
    <property type="term" value="P:retrograde vesicle-mediated transport, Golgi to endoplasmic reticulum"/>
    <property type="evidence" value="ECO:0007669"/>
    <property type="project" value="InterPro"/>
</dbReference>
<keyword evidence="3 12" id="KW-0812">Transmembrane</keyword>
<feature type="compositionally biased region" description="Low complexity" evidence="11">
    <location>
        <begin position="321"/>
        <end position="335"/>
    </location>
</feature>
<feature type="transmembrane region" description="Helical" evidence="12">
    <location>
        <begin position="214"/>
        <end position="231"/>
    </location>
</feature>
<dbReference type="EMBL" id="CM032186">
    <property type="protein sequence ID" value="KAG7090694.1"/>
    <property type="molecule type" value="Genomic_DNA"/>
</dbReference>
<feature type="compositionally biased region" description="Polar residues" evidence="11">
    <location>
        <begin position="308"/>
        <end position="320"/>
    </location>
</feature>
<dbReference type="PANTHER" id="PTHR12825:SF0">
    <property type="entry name" value="VESICLE TRANSPORT PROTEIN SEC20"/>
    <property type="match status" value="1"/>
</dbReference>
<feature type="domain" description="Sec20 C-terminal" evidence="13">
    <location>
        <begin position="146"/>
        <end position="235"/>
    </location>
</feature>
<evidence type="ECO:0000256" key="7">
    <source>
        <dbReference type="ARBA" id="ARBA00023054"/>
    </source>
</evidence>
<dbReference type="AlphaFoldDB" id="A0A9P7UT01"/>
<dbReference type="GeneID" id="66078866"/>
<keyword evidence="5" id="KW-0931">ER-Golgi transport</keyword>
<reference evidence="14" key="1">
    <citation type="journal article" date="2021" name="Genome Biol. Evol.">
        <title>The assembled and annotated genome of the fairy-ring fungus Marasmius oreades.</title>
        <authorList>
            <person name="Hiltunen M."/>
            <person name="Ament-Velasquez S.L."/>
            <person name="Johannesson H."/>
        </authorList>
    </citation>
    <scope>NUCLEOTIDE SEQUENCE</scope>
    <source>
        <strain evidence="14">03SP1</strain>
    </source>
</reference>
<sequence length="351" mass="39114">MPPIPSTLDQDALDVMSSSERLERDILEFQIPRLRDFKGTLSSQQQLATEIREDIEKFSRQVEELELFVDDQRGEKNRQELRRIVEEKREQLNRLRREYRTTLLVSKRTIDSMSLSNREELLRSSAVSQRTKASGNASENALMDANNKVTESLRRVVGVMQGELERSVLSVQMLESSTKTLQATSTAHDTLTFTMDTSKTLINALVKADWQDRALIIAGFVLFLAVVLFIVKERLVDRGLRIAFWWTRFIPSFREDEELLKAAMKEAAAVTASTVSIVSSLTGTTSSSLPPMTMSLKASSHPTHSDPSEATLSEVLNTVLASGSSSSIAEASTSTEETHPAPGGEPTHQEL</sequence>
<dbReference type="GO" id="GO:0005789">
    <property type="term" value="C:endoplasmic reticulum membrane"/>
    <property type="evidence" value="ECO:0007669"/>
    <property type="project" value="UniProtKB-SubCell"/>
</dbReference>
<protein>
    <recommendedName>
        <fullName evidence="13">Sec20 C-terminal domain-containing protein</fullName>
    </recommendedName>
</protein>